<feature type="non-terminal residue" evidence="1">
    <location>
        <position position="1"/>
    </location>
</feature>
<gene>
    <name evidence="1" type="ORF">Tci_574309</name>
</gene>
<dbReference type="EMBL" id="BKCJ010357220">
    <property type="protein sequence ID" value="GFA02337.1"/>
    <property type="molecule type" value="Genomic_DNA"/>
</dbReference>
<protein>
    <submittedName>
        <fullName evidence="1">Uncharacterized protein</fullName>
    </submittedName>
</protein>
<accession>A0A699J0N8</accession>
<name>A0A699J0N8_TANCI</name>
<evidence type="ECO:0000313" key="1">
    <source>
        <dbReference type="EMBL" id="GFA02337.1"/>
    </source>
</evidence>
<dbReference type="AlphaFoldDB" id="A0A699J0N8"/>
<proteinExistence type="predicted"/>
<reference evidence="1" key="1">
    <citation type="journal article" date="2019" name="Sci. Rep.">
        <title>Draft genome of Tanacetum cinerariifolium, the natural source of mosquito coil.</title>
        <authorList>
            <person name="Yamashiro T."/>
            <person name="Shiraishi A."/>
            <person name="Satake H."/>
            <person name="Nakayama K."/>
        </authorList>
    </citation>
    <scope>NUCLEOTIDE SEQUENCE</scope>
</reference>
<comment type="caution">
    <text evidence="1">The sequence shown here is derived from an EMBL/GenBank/DDBJ whole genome shotgun (WGS) entry which is preliminary data.</text>
</comment>
<organism evidence="1">
    <name type="scientific">Tanacetum cinerariifolium</name>
    <name type="common">Dalmatian daisy</name>
    <name type="synonym">Chrysanthemum cinerariifolium</name>
    <dbReference type="NCBI Taxonomy" id="118510"/>
    <lineage>
        <taxon>Eukaryota</taxon>
        <taxon>Viridiplantae</taxon>
        <taxon>Streptophyta</taxon>
        <taxon>Embryophyta</taxon>
        <taxon>Tracheophyta</taxon>
        <taxon>Spermatophyta</taxon>
        <taxon>Magnoliopsida</taxon>
        <taxon>eudicotyledons</taxon>
        <taxon>Gunneridae</taxon>
        <taxon>Pentapetalae</taxon>
        <taxon>asterids</taxon>
        <taxon>campanulids</taxon>
        <taxon>Asterales</taxon>
        <taxon>Asteraceae</taxon>
        <taxon>Asteroideae</taxon>
        <taxon>Anthemideae</taxon>
        <taxon>Anthemidinae</taxon>
        <taxon>Tanacetum</taxon>
    </lineage>
</organism>
<sequence>WKAFGGNTYDLDSTWDKTDKITTLHEDRRRIGLHIIETLLQFLVTTSMLSRDDVRIYIDDIKVTDSEKPEEDSTG</sequence>